<dbReference type="AlphaFoldDB" id="A0A0R3QQ58"/>
<protein>
    <submittedName>
        <fullName evidence="5">CRAL-TRIO domain-containing protein</fullName>
    </submittedName>
</protein>
<reference evidence="3 4" key="2">
    <citation type="submission" date="2018-11" db="EMBL/GenBank/DDBJ databases">
        <authorList>
            <consortium name="Pathogen Informatics"/>
        </authorList>
    </citation>
    <scope>NUCLEOTIDE SEQUENCE [LARGE SCALE GENOMIC DNA]</scope>
</reference>
<feature type="domain" description="GOLD" evidence="2">
    <location>
        <begin position="309"/>
        <end position="409"/>
    </location>
</feature>
<evidence type="ECO:0000259" key="2">
    <source>
        <dbReference type="PROSITE" id="PS50866"/>
    </source>
</evidence>
<dbReference type="Gene3D" id="3.40.525.10">
    <property type="entry name" value="CRAL-TRIO lipid binding domain"/>
    <property type="match status" value="1"/>
</dbReference>
<keyword evidence="4" id="KW-1185">Reference proteome</keyword>
<dbReference type="PANTHER" id="PTHR23324:SF7">
    <property type="entry name" value="CRAL-TRIO DOMAIN-CONTAINING PROTEIN"/>
    <property type="match status" value="1"/>
</dbReference>
<dbReference type="InterPro" id="IPR001251">
    <property type="entry name" value="CRAL-TRIO_dom"/>
</dbReference>
<dbReference type="InterPro" id="IPR036598">
    <property type="entry name" value="GOLD_dom_sf"/>
</dbReference>
<dbReference type="Proteomes" id="UP000280834">
    <property type="component" value="Unassembled WGS sequence"/>
</dbReference>
<dbReference type="Gene3D" id="2.60.120.680">
    <property type="entry name" value="GOLD domain"/>
    <property type="match status" value="1"/>
</dbReference>
<dbReference type="WBParaSite" id="BTMF_0000984301-mRNA-1">
    <property type="protein sequence ID" value="BTMF_0000984301-mRNA-1"/>
    <property type="gene ID" value="BTMF_0000984301"/>
</dbReference>
<evidence type="ECO:0000259" key="1">
    <source>
        <dbReference type="PROSITE" id="PS50191"/>
    </source>
</evidence>
<evidence type="ECO:0000313" key="4">
    <source>
        <dbReference type="Proteomes" id="UP000280834"/>
    </source>
</evidence>
<dbReference type="CDD" id="cd00170">
    <property type="entry name" value="SEC14"/>
    <property type="match status" value="1"/>
</dbReference>
<dbReference type="PANTHER" id="PTHR23324">
    <property type="entry name" value="SEC14 RELATED PROTEIN"/>
    <property type="match status" value="1"/>
</dbReference>
<accession>A0A0R3QQ58</accession>
<name>A0A0R3QQ58_9BILA</name>
<gene>
    <name evidence="3" type="ORF">BTMF_LOCUS7894</name>
</gene>
<dbReference type="PROSITE" id="PS50866">
    <property type="entry name" value="GOLD"/>
    <property type="match status" value="1"/>
</dbReference>
<dbReference type="SUPFAM" id="SSF101576">
    <property type="entry name" value="Supernatant protein factor (SPF), C-terminal domain"/>
    <property type="match status" value="1"/>
</dbReference>
<organism evidence="5">
    <name type="scientific">Brugia timori</name>
    <dbReference type="NCBI Taxonomy" id="42155"/>
    <lineage>
        <taxon>Eukaryota</taxon>
        <taxon>Metazoa</taxon>
        <taxon>Ecdysozoa</taxon>
        <taxon>Nematoda</taxon>
        <taxon>Chromadorea</taxon>
        <taxon>Rhabditida</taxon>
        <taxon>Spirurina</taxon>
        <taxon>Spiruromorpha</taxon>
        <taxon>Filarioidea</taxon>
        <taxon>Onchocercidae</taxon>
        <taxon>Brugia</taxon>
    </lineage>
</organism>
<dbReference type="SUPFAM" id="SSF52087">
    <property type="entry name" value="CRAL/TRIO domain"/>
    <property type="match status" value="1"/>
</dbReference>
<reference evidence="5" key="1">
    <citation type="submission" date="2017-02" db="UniProtKB">
        <authorList>
            <consortium name="WormBaseParasite"/>
        </authorList>
    </citation>
    <scope>IDENTIFICATION</scope>
</reference>
<sequence length="414" mass="47693">MSNQYKVNNSLDIKSIYQNEIDEFRKHMEPLLKKYPCYDTDYGLLRWLRGSKFDKEVAAEKMKWSLNTINAVGTFDKDFSSVEKIETILKAASPSAEYFPGGIIGYDKNGYVLILHNIGKAHPRSLIGAERVSQFYINSIYGYEATQCLIRSEEAKRGCKLGAVVIIDLSGFSYDIVFHLPATKIYISAIIMLQDMFPDVAVRLYVVNTPIAVQFLLRMVLMNVAKSNIIMFFPYLSERICYLWSKLYQTNHLKETVNLLEFLGNDWKDILVGRHGAKFLPKRYGGLLGDDIFRKGGEVPNSVAQMNKKHVADEKLKKITVSARDEAVISICVEKPNSRLFWYFVCSSGDIDFCVLFEKQEVWPRFRIYTEFTAEYNEIVCKEVGTYQLLFSNKHGRVWSKCIQYYIDVKQPLA</sequence>
<dbReference type="InterPro" id="IPR036273">
    <property type="entry name" value="CRAL/TRIO_N_dom_sf"/>
</dbReference>
<dbReference type="InterPro" id="IPR009038">
    <property type="entry name" value="GOLD_dom"/>
</dbReference>
<dbReference type="PROSITE" id="PS50191">
    <property type="entry name" value="CRAL_TRIO"/>
    <property type="match status" value="1"/>
</dbReference>
<dbReference type="InterPro" id="IPR036865">
    <property type="entry name" value="CRAL-TRIO_dom_sf"/>
</dbReference>
<proteinExistence type="predicted"/>
<dbReference type="EMBL" id="UZAG01016146">
    <property type="protein sequence ID" value="VDO26229.1"/>
    <property type="molecule type" value="Genomic_DNA"/>
</dbReference>
<dbReference type="InterPro" id="IPR051064">
    <property type="entry name" value="SEC14/CRAL-TRIO_domain"/>
</dbReference>
<dbReference type="STRING" id="42155.A0A0R3QQ58"/>
<feature type="domain" description="CRAL-TRIO" evidence="1">
    <location>
        <begin position="91"/>
        <end position="292"/>
    </location>
</feature>
<dbReference type="SUPFAM" id="SSF46938">
    <property type="entry name" value="CRAL/TRIO N-terminal domain"/>
    <property type="match status" value="1"/>
</dbReference>
<dbReference type="Pfam" id="PF00650">
    <property type="entry name" value="CRAL_TRIO"/>
    <property type="match status" value="1"/>
</dbReference>
<dbReference type="GO" id="GO:0005737">
    <property type="term" value="C:cytoplasm"/>
    <property type="evidence" value="ECO:0007669"/>
    <property type="project" value="TreeGrafter"/>
</dbReference>
<evidence type="ECO:0000313" key="5">
    <source>
        <dbReference type="WBParaSite" id="BTMF_0000984301-mRNA-1"/>
    </source>
</evidence>
<evidence type="ECO:0000313" key="3">
    <source>
        <dbReference type="EMBL" id="VDO26229.1"/>
    </source>
</evidence>